<name>A0AAD0PWE1_PSEAV</name>
<dbReference type="GeneID" id="39473829"/>
<keyword evidence="1" id="KW-1133">Transmembrane helix</keyword>
<dbReference type="RefSeq" id="WP_005741678.1">
    <property type="nucleotide sequence ID" value="NZ_CP031226.1"/>
</dbReference>
<protein>
    <submittedName>
        <fullName evidence="2">Uncharacterized protein</fullName>
    </submittedName>
</protein>
<dbReference type="Proteomes" id="UP000006426">
    <property type="component" value="Plasmid pmppla107"/>
</dbReference>
<proteinExistence type="predicted"/>
<sequence length="88" mass="10178">MSDSELQHALLRKLVRLQKLNLWLISGAGIVWALHFLQGMLYTPILWLLLPFPLLITASVICRRKCQRIKARLNALGFTPEKIVRWDA</sequence>
<geneLocation type="plasmid" evidence="3">
    <name>pmppla107</name>
</geneLocation>
<gene>
    <name evidence="2" type="ORF">PLA107_032740</name>
</gene>
<evidence type="ECO:0000313" key="2">
    <source>
        <dbReference type="EMBL" id="AXH59995.1"/>
    </source>
</evidence>
<accession>A0AAD0PWE1</accession>
<feature type="transmembrane region" description="Helical" evidence="1">
    <location>
        <begin position="20"/>
        <end position="38"/>
    </location>
</feature>
<feature type="transmembrane region" description="Helical" evidence="1">
    <location>
        <begin position="44"/>
        <end position="62"/>
    </location>
</feature>
<organism evidence="2 3">
    <name type="scientific">Pseudomonas amygdali pv. lachrymans str. M301315</name>
    <dbReference type="NCBI Taxonomy" id="629260"/>
    <lineage>
        <taxon>Bacteria</taxon>
        <taxon>Pseudomonadati</taxon>
        <taxon>Pseudomonadota</taxon>
        <taxon>Gammaproteobacteria</taxon>
        <taxon>Pseudomonadales</taxon>
        <taxon>Pseudomonadaceae</taxon>
        <taxon>Pseudomonas</taxon>
        <taxon>Pseudomonas amygdali</taxon>
    </lineage>
</organism>
<keyword evidence="2" id="KW-0614">Plasmid</keyword>
<keyword evidence="1" id="KW-0472">Membrane</keyword>
<evidence type="ECO:0000313" key="3">
    <source>
        <dbReference type="Proteomes" id="UP000006426"/>
    </source>
</evidence>
<dbReference type="AlphaFoldDB" id="A0AAD0PWE1"/>
<reference evidence="2 3" key="1">
    <citation type="journal article" date="2011" name="PLoS Pathog.">
        <title>Dynamic evolution of pathogenicity revealed by sequencing and comparative genomics of 19 Pseudomonas syringae isolates.</title>
        <authorList>
            <person name="Baltrus D.A."/>
            <person name="Nishimura M.T."/>
            <person name="Romanchuk A."/>
            <person name="Chang J.H."/>
            <person name="Mukhtar M.S."/>
            <person name="Cherkis K."/>
            <person name="Roach J."/>
            <person name="Grant S.R."/>
            <person name="Jones C.D."/>
            <person name="Dangl J.L."/>
        </authorList>
    </citation>
    <scope>NUCLEOTIDE SEQUENCE [LARGE SCALE GENOMIC DNA]</scope>
    <source>
        <strain evidence="2 3">M301315</strain>
    </source>
</reference>
<keyword evidence="1" id="KW-0812">Transmembrane</keyword>
<evidence type="ECO:0000256" key="1">
    <source>
        <dbReference type="SAM" id="Phobius"/>
    </source>
</evidence>
<dbReference type="EMBL" id="CP031226">
    <property type="protein sequence ID" value="AXH59995.1"/>
    <property type="molecule type" value="Genomic_DNA"/>
</dbReference>